<dbReference type="PROSITE" id="PS50932">
    <property type="entry name" value="HTH_LACI_2"/>
    <property type="match status" value="1"/>
</dbReference>
<dbReference type="EMBL" id="JAMOIM010000004">
    <property type="protein sequence ID" value="MCW6508115.1"/>
    <property type="molecule type" value="Genomic_DNA"/>
</dbReference>
<feature type="domain" description="HTH lacI-type" evidence="4">
    <location>
        <begin position="8"/>
        <end position="62"/>
    </location>
</feature>
<dbReference type="PANTHER" id="PTHR30146">
    <property type="entry name" value="LACI-RELATED TRANSCRIPTIONAL REPRESSOR"/>
    <property type="match status" value="1"/>
</dbReference>
<sequence length="340" mass="36685">MLDRTSPVSIKIVAERAGVSTATVSNVLNGKTSVSPVFAERVRRAVDDLGYVTDSSASRLRSGRHSLAGVVVPNLTNPMFSAFVSTLECVARQDGFDLLVVSCDNEAEQEAERLRSIRSWRPAGLIVIPCDGALSARLPKGGHPRIVVADRIPDDAGFDLVAVENALAAGAMASHLAAQGYRTCLVAGSTLEISNVRERWDGVAAVAPESVHMVECGLDPAGIHRRLRDRLRQGPRPDALFTLDHVTTLIAYQLLAELEISIPDDMGFASFDDTEWMRLVTPPVTAVRQPVEDMAHAAWAQLMRRMAGGDGAPEHLRLSCAIEIRGSTLRPKREPKNAAA</sequence>
<name>A0AA41YVK7_9HYPH</name>
<keyword evidence="2" id="KW-0238">DNA-binding</keyword>
<protein>
    <submittedName>
        <fullName evidence="5">LacI family transcriptional regulator</fullName>
    </submittedName>
</protein>
<dbReference type="CDD" id="cd06267">
    <property type="entry name" value="PBP1_LacI_sugar_binding-like"/>
    <property type="match status" value="1"/>
</dbReference>
<dbReference type="InterPro" id="IPR046335">
    <property type="entry name" value="LacI/GalR-like_sensor"/>
</dbReference>
<dbReference type="SUPFAM" id="SSF47413">
    <property type="entry name" value="lambda repressor-like DNA-binding domains"/>
    <property type="match status" value="1"/>
</dbReference>
<dbReference type="AlphaFoldDB" id="A0AA41YVK7"/>
<dbReference type="Pfam" id="PF13377">
    <property type="entry name" value="Peripla_BP_3"/>
    <property type="match status" value="1"/>
</dbReference>
<comment type="caution">
    <text evidence="5">The sequence shown here is derived from an EMBL/GenBank/DDBJ whole genome shotgun (WGS) entry which is preliminary data.</text>
</comment>
<proteinExistence type="predicted"/>
<accession>A0AA41YVK7</accession>
<organism evidence="5 6">
    <name type="scientific">Lichenifustis flavocetrariae</name>
    <dbReference type="NCBI Taxonomy" id="2949735"/>
    <lineage>
        <taxon>Bacteria</taxon>
        <taxon>Pseudomonadati</taxon>
        <taxon>Pseudomonadota</taxon>
        <taxon>Alphaproteobacteria</taxon>
        <taxon>Hyphomicrobiales</taxon>
        <taxon>Lichenihabitantaceae</taxon>
        <taxon>Lichenifustis</taxon>
    </lineage>
</organism>
<dbReference type="Pfam" id="PF00356">
    <property type="entry name" value="LacI"/>
    <property type="match status" value="1"/>
</dbReference>
<dbReference type="SUPFAM" id="SSF53822">
    <property type="entry name" value="Periplasmic binding protein-like I"/>
    <property type="match status" value="1"/>
</dbReference>
<dbReference type="Proteomes" id="UP001165667">
    <property type="component" value="Unassembled WGS sequence"/>
</dbReference>
<evidence type="ECO:0000259" key="4">
    <source>
        <dbReference type="PROSITE" id="PS50932"/>
    </source>
</evidence>
<dbReference type="RefSeq" id="WP_282584460.1">
    <property type="nucleotide sequence ID" value="NZ_JAMOIM010000004.1"/>
</dbReference>
<dbReference type="GO" id="GO:0003700">
    <property type="term" value="F:DNA-binding transcription factor activity"/>
    <property type="evidence" value="ECO:0007669"/>
    <property type="project" value="TreeGrafter"/>
</dbReference>
<evidence type="ECO:0000313" key="6">
    <source>
        <dbReference type="Proteomes" id="UP001165667"/>
    </source>
</evidence>
<keyword evidence="3" id="KW-0804">Transcription</keyword>
<reference evidence="5" key="1">
    <citation type="submission" date="2022-05" db="EMBL/GenBank/DDBJ databases">
        <authorList>
            <person name="Pankratov T."/>
        </authorList>
    </citation>
    <scope>NUCLEOTIDE SEQUENCE</scope>
    <source>
        <strain evidence="5">BP6-180914</strain>
    </source>
</reference>
<dbReference type="Gene3D" id="1.10.260.40">
    <property type="entry name" value="lambda repressor-like DNA-binding domains"/>
    <property type="match status" value="1"/>
</dbReference>
<keyword evidence="1" id="KW-0805">Transcription regulation</keyword>
<dbReference type="SMART" id="SM00354">
    <property type="entry name" value="HTH_LACI"/>
    <property type="match status" value="1"/>
</dbReference>
<dbReference type="CDD" id="cd01392">
    <property type="entry name" value="HTH_LacI"/>
    <property type="match status" value="1"/>
</dbReference>
<dbReference type="InterPro" id="IPR010982">
    <property type="entry name" value="Lambda_DNA-bd_dom_sf"/>
</dbReference>
<dbReference type="Gene3D" id="3.40.50.2300">
    <property type="match status" value="2"/>
</dbReference>
<dbReference type="InterPro" id="IPR028082">
    <property type="entry name" value="Peripla_BP_I"/>
</dbReference>
<keyword evidence="6" id="KW-1185">Reference proteome</keyword>
<evidence type="ECO:0000313" key="5">
    <source>
        <dbReference type="EMBL" id="MCW6508115.1"/>
    </source>
</evidence>
<dbReference type="PANTHER" id="PTHR30146:SF109">
    <property type="entry name" value="HTH-TYPE TRANSCRIPTIONAL REGULATOR GALS"/>
    <property type="match status" value="1"/>
</dbReference>
<gene>
    <name evidence="5" type="ORF">M8523_08775</name>
</gene>
<dbReference type="GO" id="GO:0000976">
    <property type="term" value="F:transcription cis-regulatory region binding"/>
    <property type="evidence" value="ECO:0007669"/>
    <property type="project" value="TreeGrafter"/>
</dbReference>
<evidence type="ECO:0000256" key="3">
    <source>
        <dbReference type="ARBA" id="ARBA00023163"/>
    </source>
</evidence>
<dbReference type="InterPro" id="IPR000843">
    <property type="entry name" value="HTH_LacI"/>
</dbReference>
<evidence type="ECO:0000256" key="1">
    <source>
        <dbReference type="ARBA" id="ARBA00023015"/>
    </source>
</evidence>
<evidence type="ECO:0000256" key="2">
    <source>
        <dbReference type="ARBA" id="ARBA00023125"/>
    </source>
</evidence>